<dbReference type="Proteomes" id="UP000029558">
    <property type="component" value="Chromosome"/>
</dbReference>
<reference evidence="1 2" key="1">
    <citation type="journal article" date="2014" name="Genome Announc.">
        <title>Comparative Genome Analysis of Two Isolates of the Fish Pathogen Piscirickettsia salmonis from Different Hosts Reveals Major Differences in Virulence-Associated Secretion Systems.</title>
        <authorList>
            <person name="Bohle H."/>
            <person name="Henriquez P."/>
            <person name="Grothusen H."/>
            <person name="Navas E."/>
            <person name="Sandoval A."/>
            <person name="Bustamante F."/>
            <person name="Bustos P."/>
            <person name="Mancilla M."/>
        </authorList>
    </citation>
    <scope>NUCLEOTIDE SEQUENCE [LARGE SCALE GENOMIC DNA]</scope>
    <source>
        <strain evidence="2">B1-32597</strain>
    </source>
</reference>
<proteinExistence type="predicted"/>
<dbReference type="OrthoDB" id="9834508at2"/>
<evidence type="ECO:0000313" key="2">
    <source>
        <dbReference type="Proteomes" id="UP000029558"/>
    </source>
</evidence>
<sequence length="1108" mass="123793">MGKELFSVDKDNLVEGALGTSAAIAGAMYIKSQIDKRKQEEINQLLEIFDRTLGTVGFPKPFNLDHEDGEVRIPRELQQYTLEQVAHGNPYERVLSKVGSHLSSYNNHRKTTGDPIHSVLCYLHYIMLSPSGLIGLTGRNEEDFKKLEMFASFLKGFAQMPGAKSRVSFIARILEIMPTQQQGGSQQALDQKEQDLDKGFRKSINAYTALKGIADSVNAEVDFSRLERLSRKFADSTLRLATMGASDQSIHAPLTTALLDDIAVGTVVPAIEKKGIFSINESATVLPTDDPFGLIKVIQQVAASLEDFNYQSDTLFQLTPDQLKELIATSPFKSSEFNVKNYSKTGTGKTQTTDLSEAEKLGVARGYVAMLQLAQISADIARLAHYMNAHIRTESASSAAPFAFSTSDTTTAVRKRCYEMMAHLKSKADQIYQQDAQPLISHLDGAGQIDGLMRPQATYSLAEKLYKFKKDLDQAYQDVKKYEDPDHFNVARDQSSASIQKLEQEVSAVAQKYGIREEQLTKQPFVPRTDYKDINAALAAHVQNLLKHFSRKEFAPLAQSIFGNLVSYKDKQFTFDIQRDADLIRLEALAEKFIQQLESGHVRPKKTRATHPGAMLGSVSGPDLAFSYIPQTSEDPKVRAQSIRDHFREHTKGFRESTQRYAEQAKQREDGKIAGADTLEEMARLRTLALTQHVAATAAKNGFREIGKELGKANSTIDQLKETNKQSQETIKETEERVRNAKKETSAIHTKLEQAQEVIQRQNAEKRQDFQDLKSEITEYCERLKDNNQSLIKRLGALARSIPDQKEFEELRDDFTSQHKKQVAFLDGLIVKLSAKVEIYQENSKEVTKLISDANKQVACANTALEGVEQTLDKIRKELKLTFSQLEEAHKKIKTAQAINTNQADQISELTAQLTLLTQPKAEEFQLKVVDTTLSRGDNMKRTGDLFEIVVKALKENQKLNGTNKGKILELLRDDLQKHKENLMSDSDFKMMLKQVLGVACQHRGSDGGFAKNATTTGNFVINLIEADSLIRAVIDPNNTTKKLDFERDILRGFLGVNDKKLRQDRTTETNLHHETKGNIFHAAFITDAGSVSRPPVEAPPVVAAAAS</sequence>
<protein>
    <submittedName>
        <fullName evidence="1">Uncharacterized protein</fullName>
    </submittedName>
</protein>
<gene>
    <name evidence="1" type="ORF">KU39_1230</name>
</gene>
<organism evidence="1 2">
    <name type="scientific">Piscirickettsia salmonis</name>
    <dbReference type="NCBI Taxonomy" id="1238"/>
    <lineage>
        <taxon>Bacteria</taxon>
        <taxon>Pseudomonadati</taxon>
        <taxon>Pseudomonadota</taxon>
        <taxon>Gammaproteobacteria</taxon>
        <taxon>Thiotrichales</taxon>
        <taxon>Piscirickettsiaceae</taxon>
        <taxon>Piscirickettsia</taxon>
    </lineage>
</organism>
<dbReference type="EMBL" id="CP012508">
    <property type="protein sequence ID" value="ALB22412.1"/>
    <property type="molecule type" value="Genomic_DNA"/>
</dbReference>
<dbReference type="AlphaFoldDB" id="A0A1L6TAU6"/>
<evidence type="ECO:0000313" key="1">
    <source>
        <dbReference type="EMBL" id="ALB22412.1"/>
    </source>
</evidence>
<dbReference type="RefSeq" id="WP_027242805.1">
    <property type="nucleotide sequence ID" value="NZ_CP012508.1"/>
</dbReference>
<accession>A0A1L6TAU6</accession>
<name>A0A1L6TAU6_PISSA</name>